<dbReference type="Pfam" id="PF00557">
    <property type="entry name" value="Peptidase_M24"/>
    <property type="match status" value="1"/>
</dbReference>
<evidence type="ECO:0000259" key="16">
    <source>
        <dbReference type="SMART" id="SM01011"/>
    </source>
</evidence>
<dbReference type="AlphaFoldDB" id="A0AAW1Q0G3"/>
<comment type="caution">
    <text evidence="17">The sequence shown here is derived from an EMBL/GenBank/DDBJ whole genome shotgun (WGS) entry which is preliminary data.</text>
</comment>
<dbReference type="PANTHER" id="PTHR48480">
    <property type="match status" value="1"/>
</dbReference>
<comment type="cofactor">
    <cofactor evidence="1">
        <name>Mn(2+)</name>
        <dbReference type="ChEBI" id="CHEBI:29035"/>
    </cofactor>
</comment>
<sequence length="496" mass="54571">MTLDADPCPANCFQMGPNTLRISRSNLHGKLREKFVKAMLARAGGSAEALGVVLLQGGGPAHIYNTDMEGLFRQESYFHYLFGVEVEDYFGAIDLQTGRSLLFMPRLPDSYAVWMGQIPGPDAMRTKYGVSEVHYVDEMASVLQQLKPAALHVLNGVNSDSGRRTQAASFEGMDEFNVDISDTLFEVLMECRVHKTPEELEVMRYANVIASNAHIEVMRKCRPGLMEYAAESIFLHDCYLLGGARFAAYTPICASGPNGAILHYGHAGAPNNRQIADGDMLLLDMGCEYYRYASDITVSFPVNGRFTDDQKVVYEAVLSAYTAVLQSIKPGVRWPDMQLLAERRLLTALAAGGFLKGSVEEMLEHRIAALFMPHGLGHFLGLDTHDVGGYPKHGPPRIDKPGLRSLRTARVLEEGMVITVEPGCYFNAYLLEPAFSDPVQSKYLHKSRIKQFMGFGGVRLEDDVIVTAAGAESMTSVPRTVEEVEAVMAGGPWPAE</sequence>
<dbReference type="GO" id="GO:0102009">
    <property type="term" value="F:proline dipeptidase activity"/>
    <property type="evidence" value="ECO:0007669"/>
    <property type="project" value="UniProtKB-EC"/>
</dbReference>
<accession>A0AAW1Q0G3</accession>
<evidence type="ECO:0000256" key="2">
    <source>
        <dbReference type="ARBA" id="ARBA00011738"/>
    </source>
</evidence>
<dbReference type="Pfam" id="PF05195">
    <property type="entry name" value="AMP_N"/>
    <property type="match status" value="1"/>
</dbReference>
<keyword evidence="3" id="KW-0645">Protease</keyword>
<reference evidence="17 18" key="1">
    <citation type="journal article" date="2024" name="Nat. Commun.">
        <title>Phylogenomics reveals the evolutionary origins of lichenization in chlorophyte algae.</title>
        <authorList>
            <person name="Puginier C."/>
            <person name="Libourel C."/>
            <person name="Otte J."/>
            <person name="Skaloud P."/>
            <person name="Haon M."/>
            <person name="Grisel S."/>
            <person name="Petersen M."/>
            <person name="Berrin J.G."/>
            <person name="Delaux P.M."/>
            <person name="Dal Grande F."/>
            <person name="Keller J."/>
        </authorList>
    </citation>
    <scope>NUCLEOTIDE SEQUENCE [LARGE SCALE GENOMIC DNA]</scope>
    <source>
        <strain evidence="17 18">SAG 2043</strain>
    </source>
</reference>
<dbReference type="CDD" id="cd01087">
    <property type="entry name" value="Prolidase"/>
    <property type="match status" value="1"/>
</dbReference>
<evidence type="ECO:0000256" key="5">
    <source>
        <dbReference type="ARBA" id="ARBA00022801"/>
    </source>
</evidence>
<dbReference type="FunFam" id="3.90.230.10:FF:000002">
    <property type="entry name" value="Xaa-Pro aminopeptidase 3"/>
    <property type="match status" value="1"/>
</dbReference>
<name>A0AAW1Q0G3_9CHLO</name>
<evidence type="ECO:0000256" key="11">
    <source>
        <dbReference type="ARBA" id="ARBA00044141"/>
    </source>
</evidence>
<organism evidence="17 18">
    <name type="scientific">[Myrmecia] bisecta</name>
    <dbReference type="NCBI Taxonomy" id="41462"/>
    <lineage>
        <taxon>Eukaryota</taxon>
        <taxon>Viridiplantae</taxon>
        <taxon>Chlorophyta</taxon>
        <taxon>core chlorophytes</taxon>
        <taxon>Trebouxiophyceae</taxon>
        <taxon>Trebouxiales</taxon>
        <taxon>Trebouxiaceae</taxon>
        <taxon>Myrmecia</taxon>
    </lineage>
</organism>
<dbReference type="InterPro" id="IPR000994">
    <property type="entry name" value="Pept_M24"/>
</dbReference>
<dbReference type="SUPFAM" id="SSF53092">
    <property type="entry name" value="Creatinase/prolidase N-terminal domain"/>
    <property type="match status" value="1"/>
</dbReference>
<evidence type="ECO:0000256" key="3">
    <source>
        <dbReference type="ARBA" id="ARBA00022670"/>
    </source>
</evidence>
<comment type="catalytic activity">
    <reaction evidence="15">
        <text>Xaa-L-Pro dipeptide + H2O = an L-alpha-amino acid + L-proline</text>
        <dbReference type="Rhea" id="RHEA:76407"/>
        <dbReference type="ChEBI" id="CHEBI:15377"/>
        <dbReference type="ChEBI" id="CHEBI:59869"/>
        <dbReference type="ChEBI" id="CHEBI:60039"/>
        <dbReference type="ChEBI" id="CHEBI:195196"/>
        <dbReference type="EC" id="3.4.13.9"/>
    </reaction>
</comment>
<dbReference type="EC" id="3.4.13.9" evidence="10"/>
<dbReference type="PANTHER" id="PTHR48480:SF2">
    <property type="entry name" value="PEPTIDASE D"/>
    <property type="match status" value="1"/>
</dbReference>
<keyword evidence="5" id="KW-0378">Hydrolase</keyword>
<evidence type="ECO:0000256" key="10">
    <source>
        <dbReference type="ARBA" id="ARBA00044051"/>
    </source>
</evidence>
<comment type="subunit">
    <text evidence="2">Homodimer.</text>
</comment>
<gene>
    <name evidence="17" type="ORF">WJX72_006529</name>
</gene>
<evidence type="ECO:0000256" key="14">
    <source>
        <dbReference type="ARBA" id="ARBA00044351"/>
    </source>
</evidence>
<dbReference type="GO" id="GO:0070006">
    <property type="term" value="F:metalloaminopeptidase activity"/>
    <property type="evidence" value="ECO:0007669"/>
    <property type="project" value="InterPro"/>
</dbReference>
<keyword evidence="4" id="KW-0479">Metal-binding</keyword>
<keyword evidence="18" id="KW-1185">Reference proteome</keyword>
<dbReference type="Gene3D" id="3.40.350.10">
    <property type="entry name" value="Creatinase/prolidase N-terminal domain"/>
    <property type="match status" value="1"/>
</dbReference>
<comment type="similarity">
    <text evidence="9">Belongs to the peptidase M24B family. Eukaryotic-type prolidase subfamily.</text>
</comment>
<keyword evidence="6" id="KW-0224">Dipeptidase</keyword>
<evidence type="ECO:0000256" key="12">
    <source>
        <dbReference type="ARBA" id="ARBA00044252"/>
    </source>
</evidence>
<dbReference type="Gene3D" id="3.90.230.10">
    <property type="entry name" value="Creatinase/methionine aminopeptidase superfamily"/>
    <property type="match status" value="1"/>
</dbReference>
<dbReference type="SMART" id="SM01011">
    <property type="entry name" value="AMP_N"/>
    <property type="match status" value="1"/>
</dbReference>
<dbReference type="Proteomes" id="UP001489004">
    <property type="component" value="Unassembled WGS sequence"/>
</dbReference>
<dbReference type="EMBL" id="JALJOR010000006">
    <property type="protein sequence ID" value="KAK9815595.1"/>
    <property type="molecule type" value="Genomic_DNA"/>
</dbReference>
<keyword evidence="7" id="KW-0482">Metalloprotease</keyword>
<dbReference type="GO" id="GO:0006508">
    <property type="term" value="P:proteolysis"/>
    <property type="evidence" value="ECO:0007669"/>
    <property type="project" value="UniProtKB-KW"/>
</dbReference>
<dbReference type="GO" id="GO:0030145">
    <property type="term" value="F:manganese ion binding"/>
    <property type="evidence" value="ECO:0007669"/>
    <property type="project" value="InterPro"/>
</dbReference>
<evidence type="ECO:0000256" key="7">
    <source>
        <dbReference type="ARBA" id="ARBA00023049"/>
    </source>
</evidence>
<evidence type="ECO:0000256" key="6">
    <source>
        <dbReference type="ARBA" id="ARBA00022997"/>
    </source>
</evidence>
<dbReference type="InterPro" id="IPR052433">
    <property type="entry name" value="X-Pro_dipept-like"/>
</dbReference>
<dbReference type="InterPro" id="IPR036005">
    <property type="entry name" value="Creatinase/aminopeptidase-like"/>
</dbReference>
<evidence type="ECO:0000256" key="4">
    <source>
        <dbReference type="ARBA" id="ARBA00022723"/>
    </source>
</evidence>
<dbReference type="InterPro" id="IPR029149">
    <property type="entry name" value="Creatin/AminoP/Spt16_N"/>
</dbReference>
<dbReference type="InterPro" id="IPR007865">
    <property type="entry name" value="Aminopep_P_N"/>
</dbReference>
<evidence type="ECO:0000256" key="9">
    <source>
        <dbReference type="ARBA" id="ARBA00043990"/>
    </source>
</evidence>
<protein>
    <recommendedName>
        <fullName evidence="11">Xaa-Pro dipeptidase</fullName>
        <ecNumber evidence="10">3.4.13.9</ecNumber>
    </recommendedName>
    <alternativeName>
        <fullName evidence="14">Imidodipeptidase</fullName>
    </alternativeName>
    <alternativeName>
        <fullName evidence="12">Peptidase D</fullName>
    </alternativeName>
    <alternativeName>
        <fullName evidence="13">Proline dipeptidase</fullName>
    </alternativeName>
</protein>
<proteinExistence type="inferred from homology"/>
<evidence type="ECO:0000256" key="15">
    <source>
        <dbReference type="ARBA" id="ARBA00048994"/>
    </source>
</evidence>
<evidence type="ECO:0000256" key="13">
    <source>
        <dbReference type="ARBA" id="ARBA00044284"/>
    </source>
</evidence>
<evidence type="ECO:0000256" key="8">
    <source>
        <dbReference type="ARBA" id="ARBA00023211"/>
    </source>
</evidence>
<keyword evidence="8" id="KW-0464">Manganese</keyword>
<dbReference type="SUPFAM" id="SSF55920">
    <property type="entry name" value="Creatinase/aminopeptidase"/>
    <property type="match status" value="1"/>
</dbReference>
<evidence type="ECO:0000256" key="1">
    <source>
        <dbReference type="ARBA" id="ARBA00001936"/>
    </source>
</evidence>
<evidence type="ECO:0000313" key="18">
    <source>
        <dbReference type="Proteomes" id="UP001489004"/>
    </source>
</evidence>
<evidence type="ECO:0000313" key="17">
    <source>
        <dbReference type="EMBL" id="KAK9815595.1"/>
    </source>
</evidence>
<feature type="domain" description="Aminopeptidase P N-terminal" evidence="16">
    <location>
        <begin position="23"/>
        <end position="162"/>
    </location>
</feature>